<organism evidence="1 2">
    <name type="scientific">Carnobacterium maltaromaticum LMA28</name>
    <dbReference type="NCBI Taxonomy" id="1234679"/>
    <lineage>
        <taxon>Bacteria</taxon>
        <taxon>Bacillati</taxon>
        <taxon>Bacillota</taxon>
        <taxon>Bacilli</taxon>
        <taxon>Lactobacillales</taxon>
        <taxon>Carnobacteriaceae</taxon>
        <taxon>Carnobacterium</taxon>
    </lineage>
</organism>
<dbReference type="Proteomes" id="UP000000212">
    <property type="component" value="Chromosome"/>
</dbReference>
<dbReference type="HOGENOM" id="CLU_3059755_0_0_9"/>
<evidence type="ECO:0000313" key="2">
    <source>
        <dbReference type="Proteomes" id="UP000000212"/>
    </source>
</evidence>
<keyword evidence="2" id="KW-1185">Reference proteome</keyword>
<proteinExistence type="predicted"/>
<reference evidence="2" key="1">
    <citation type="journal article" date="2013" name="Genome Announc.">
        <title>Complete Chromosome Sequence of Carnobacterium maltaromaticum LMA 28.</title>
        <authorList>
            <person name="Cailliez-Grimal C."/>
            <person name="Chaillou S."/>
            <person name="Anba-Mondoloni J."/>
            <person name="Loux V."/>
            <person name="Afzal M.I."/>
            <person name="Rahman A."/>
            <person name="Kergourlay G."/>
            <person name="Champomier-Verges M.C."/>
            <person name="Zagorec M."/>
            <person name="Dalgaard P."/>
            <person name="Leisner J.J."/>
            <person name="Prevost H."/>
            <person name="Revol-Junelles A.M."/>
            <person name="Borges F."/>
        </authorList>
    </citation>
    <scope>NUCLEOTIDE SEQUENCE</scope>
    <source>
        <strain evidence="2">LMA28</strain>
    </source>
</reference>
<dbReference type="KEGG" id="cml:BN424_3148"/>
<protein>
    <submittedName>
        <fullName evidence="1">Uncharacterized protein</fullName>
    </submittedName>
</protein>
<name>K8E6V9_CARML</name>
<sequence>MYELLVIKDLILPKPLKKFSLYDIAFIKKQNDHYFTKQGILALSTKSMPLFSV</sequence>
<gene>
    <name evidence="1" type="ORF">BN424_3148</name>
</gene>
<evidence type="ECO:0000313" key="1">
    <source>
        <dbReference type="EMBL" id="CCO12569.2"/>
    </source>
</evidence>
<dbReference type="EMBL" id="HE999757">
    <property type="protein sequence ID" value="CCO12569.2"/>
    <property type="molecule type" value="Genomic_DNA"/>
</dbReference>
<accession>K8E6V9</accession>
<dbReference type="AlphaFoldDB" id="K8E6V9"/>